<feature type="transmembrane region" description="Helical" evidence="1">
    <location>
        <begin position="161"/>
        <end position="187"/>
    </location>
</feature>
<comment type="caution">
    <text evidence="2">The sequence shown here is derived from an EMBL/GenBank/DDBJ whole genome shotgun (WGS) entry which is preliminary data.</text>
</comment>
<feature type="transmembrane region" description="Helical" evidence="1">
    <location>
        <begin position="118"/>
        <end position="149"/>
    </location>
</feature>
<accession>A0A4Y3KAM6</accession>
<feature type="transmembrane region" description="Helical" evidence="1">
    <location>
        <begin position="303"/>
        <end position="323"/>
    </location>
</feature>
<dbReference type="GO" id="GO:0005886">
    <property type="term" value="C:plasma membrane"/>
    <property type="evidence" value="ECO:0007669"/>
    <property type="project" value="UniProtKB-SubCell"/>
</dbReference>
<keyword evidence="1" id="KW-0472">Membrane</keyword>
<organism evidence="2 3">
    <name type="scientific">Cellulomonas uda</name>
    <dbReference type="NCBI Taxonomy" id="1714"/>
    <lineage>
        <taxon>Bacteria</taxon>
        <taxon>Bacillati</taxon>
        <taxon>Actinomycetota</taxon>
        <taxon>Actinomycetes</taxon>
        <taxon>Micrococcales</taxon>
        <taxon>Cellulomonadaceae</taxon>
        <taxon>Cellulomonas</taxon>
    </lineage>
</organism>
<protein>
    <submittedName>
        <fullName evidence="2">Uncharacterized protein</fullName>
    </submittedName>
</protein>
<name>A0A4Y3KAM6_CELUD</name>
<evidence type="ECO:0000256" key="1">
    <source>
        <dbReference type="SAM" id="Phobius"/>
    </source>
</evidence>
<reference evidence="2 3" key="1">
    <citation type="submission" date="2019-06" db="EMBL/GenBank/DDBJ databases">
        <title>Whole genome shotgun sequence of Cellulomonas uda NBRC 3747.</title>
        <authorList>
            <person name="Hosoyama A."/>
            <person name="Uohara A."/>
            <person name="Ohji S."/>
            <person name="Ichikawa N."/>
        </authorList>
    </citation>
    <scope>NUCLEOTIDE SEQUENCE [LARGE SCALE GENOMIC DNA]</scope>
    <source>
        <strain evidence="2 3">NBRC 3747</strain>
    </source>
</reference>
<proteinExistence type="predicted"/>
<evidence type="ECO:0000313" key="3">
    <source>
        <dbReference type="Proteomes" id="UP000315842"/>
    </source>
</evidence>
<keyword evidence="1" id="KW-0812">Transmembrane</keyword>
<feature type="transmembrane region" description="Helical" evidence="1">
    <location>
        <begin position="16"/>
        <end position="37"/>
    </location>
</feature>
<feature type="transmembrane region" description="Helical" evidence="1">
    <location>
        <begin position="199"/>
        <end position="219"/>
    </location>
</feature>
<keyword evidence="3" id="KW-1185">Reference proteome</keyword>
<dbReference type="RefSeq" id="WP_166772091.1">
    <property type="nucleotide sequence ID" value="NZ_BJLP01000010.1"/>
</dbReference>
<dbReference type="AlphaFoldDB" id="A0A4Y3KAM6"/>
<gene>
    <name evidence="2" type="ORF">CUD01_08780</name>
</gene>
<sequence>MSPLLRAELLRVRSRAVVWGTAVVLVVAALGFVVAAWDDTRPPSAGALAQAREELATATARWESDHAGWVEVCEQTAERDGEDLHVLCDPLRTPPTLEQVLPYRPALVETLEHRYPPMAVVVLVGLLVMGVTLVTADFGSGAMGTWLTFAPRRGRVLVSRLVAALAAAVPVALVALGTALVGIVAVVAVNGATGDAGGAAGVVAVATARALAAGLWAVAVGVGLAFALRVGAGVAGLVVWWVAAIESALPLLVPAARGVTLATSLRAWLEGGTTYGVEECVGGADVPPVCAVVEHVVSPVQGAAALLVAALVVLGLGAVSFRVRDVP</sequence>
<dbReference type="Proteomes" id="UP000315842">
    <property type="component" value="Unassembled WGS sequence"/>
</dbReference>
<dbReference type="GO" id="GO:0140359">
    <property type="term" value="F:ABC-type transporter activity"/>
    <property type="evidence" value="ECO:0007669"/>
    <property type="project" value="InterPro"/>
</dbReference>
<keyword evidence="1" id="KW-1133">Transmembrane helix</keyword>
<dbReference type="EMBL" id="BJLP01000010">
    <property type="protein sequence ID" value="GEA80434.1"/>
    <property type="molecule type" value="Genomic_DNA"/>
</dbReference>
<evidence type="ECO:0000313" key="2">
    <source>
        <dbReference type="EMBL" id="GEA80434.1"/>
    </source>
</evidence>
<feature type="transmembrane region" description="Helical" evidence="1">
    <location>
        <begin position="226"/>
        <end position="243"/>
    </location>
</feature>